<dbReference type="GO" id="GO:0005886">
    <property type="term" value="C:plasma membrane"/>
    <property type="evidence" value="ECO:0007669"/>
    <property type="project" value="UniProtKB-ARBA"/>
</dbReference>
<evidence type="ECO:0000256" key="6">
    <source>
        <dbReference type="SAM" id="Phobius"/>
    </source>
</evidence>
<dbReference type="OrthoDB" id="5868344at2"/>
<protein>
    <submittedName>
        <fullName evidence="7">Biotin transport system permease protein</fullName>
    </submittedName>
</protein>
<keyword evidence="3 6" id="KW-0812">Transmembrane</keyword>
<comment type="subcellular location">
    <subcellularLocation>
        <location evidence="1">Membrane</location>
        <topology evidence="1">Multi-pass membrane protein</topology>
    </subcellularLocation>
</comment>
<dbReference type="Proteomes" id="UP000199392">
    <property type="component" value="Unassembled WGS sequence"/>
</dbReference>
<reference evidence="8" key="1">
    <citation type="submission" date="2016-10" db="EMBL/GenBank/DDBJ databases">
        <authorList>
            <person name="Varghese N."/>
            <person name="Submissions S."/>
        </authorList>
    </citation>
    <scope>NUCLEOTIDE SEQUENCE [LARGE SCALE GENOMIC DNA]</scope>
    <source>
        <strain evidence="8">DSM 26894</strain>
    </source>
</reference>
<proteinExistence type="inferred from homology"/>
<dbReference type="STRING" id="311180.SAMN04488050_108162"/>
<dbReference type="EMBL" id="FOZW01000008">
    <property type="protein sequence ID" value="SFT02387.1"/>
    <property type="molecule type" value="Genomic_DNA"/>
</dbReference>
<dbReference type="RefSeq" id="WP_092427269.1">
    <property type="nucleotide sequence ID" value="NZ_FNCL01000009.1"/>
</dbReference>
<name>A0A1I6UM77_9RHOB</name>
<keyword evidence="5 6" id="KW-0472">Membrane</keyword>
<keyword evidence="4 6" id="KW-1133">Transmembrane helix</keyword>
<gene>
    <name evidence="7" type="ORF">SAMN04488050_108162</name>
</gene>
<evidence type="ECO:0000313" key="7">
    <source>
        <dbReference type="EMBL" id="SFT02387.1"/>
    </source>
</evidence>
<evidence type="ECO:0000313" key="8">
    <source>
        <dbReference type="Proteomes" id="UP000199392"/>
    </source>
</evidence>
<evidence type="ECO:0000256" key="3">
    <source>
        <dbReference type="ARBA" id="ARBA00022692"/>
    </source>
</evidence>
<dbReference type="AlphaFoldDB" id="A0A1I6UM77"/>
<evidence type="ECO:0000256" key="4">
    <source>
        <dbReference type="ARBA" id="ARBA00022989"/>
    </source>
</evidence>
<organism evidence="7 8">
    <name type="scientific">Alloyangia pacifica</name>
    <dbReference type="NCBI Taxonomy" id="311180"/>
    <lineage>
        <taxon>Bacteria</taxon>
        <taxon>Pseudomonadati</taxon>
        <taxon>Pseudomonadota</taxon>
        <taxon>Alphaproteobacteria</taxon>
        <taxon>Rhodobacterales</taxon>
        <taxon>Roseobacteraceae</taxon>
        <taxon>Alloyangia</taxon>
    </lineage>
</organism>
<evidence type="ECO:0000256" key="2">
    <source>
        <dbReference type="ARBA" id="ARBA00008564"/>
    </source>
</evidence>
<feature type="transmembrane region" description="Helical" evidence="6">
    <location>
        <begin position="12"/>
        <end position="34"/>
    </location>
</feature>
<accession>A0A1I6UM77</accession>
<evidence type="ECO:0000256" key="1">
    <source>
        <dbReference type="ARBA" id="ARBA00004141"/>
    </source>
</evidence>
<dbReference type="InterPro" id="IPR003339">
    <property type="entry name" value="ABC/ECF_trnsptr_transmembrane"/>
</dbReference>
<dbReference type="Pfam" id="PF02361">
    <property type="entry name" value="CbiQ"/>
    <property type="match status" value="1"/>
</dbReference>
<feature type="transmembrane region" description="Helical" evidence="6">
    <location>
        <begin position="40"/>
        <end position="60"/>
    </location>
</feature>
<comment type="similarity">
    <text evidence="2">Belongs to the CbiQ family.</text>
</comment>
<keyword evidence="8" id="KW-1185">Reference proteome</keyword>
<evidence type="ECO:0000256" key="5">
    <source>
        <dbReference type="ARBA" id="ARBA00023136"/>
    </source>
</evidence>
<sequence length="205" mass="21638">MISLTSPVETWAHRLPAGVKLAALSLATIGLFALQDPWELALAFAAVVALVLTGGSKFAAGAARSLRILLPFLALIALWHGVTGQVAEGIAVALRLLAALTLANFVTMTTRLTDMVAVASWLLAPFRRFGLSTRALELSVALVVRFTPSIARKGGLLTEAWRARSARRAGWQVVMPLAALAIDDAEHVAEALRARGGLEPPDTTG</sequence>